<feature type="region of interest" description="Disordered" evidence="1">
    <location>
        <begin position="1"/>
        <end position="41"/>
    </location>
</feature>
<dbReference type="OrthoDB" id="6757013at2759"/>
<protein>
    <submittedName>
        <fullName evidence="2">Uncharacterized protein</fullName>
    </submittedName>
</protein>
<comment type="caution">
    <text evidence="2">The sequence shown here is derived from an EMBL/GenBank/DDBJ whole genome shotgun (WGS) entry which is preliminary data.</text>
</comment>
<dbReference type="AlphaFoldDB" id="A0A8K0DDG6"/>
<keyword evidence="3" id="KW-1185">Reference proteome</keyword>
<organism evidence="2 3">
    <name type="scientific">Ignelater luminosus</name>
    <name type="common">Cucubano</name>
    <name type="synonym">Pyrophorus luminosus</name>
    <dbReference type="NCBI Taxonomy" id="2038154"/>
    <lineage>
        <taxon>Eukaryota</taxon>
        <taxon>Metazoa</taxon>
        <taxon>Ecdysozoa</taxon>
        <taxon>Arthropoda</taxon>
        <taxon>Hexapoda</taxon>
        <taxon>Insecta</taxon>
        <taxon>Pterygota</taxon>
        <taxon>Neoptera</taxon>
        <taxon>Endopterygota</taxon>
        <taxon>Coleoptera</taxon>
        <taxon>Polyphaga</taxon>
        <taxon>Elateriformia</taxon>
        <taxon>Elateroidea</taxon>
        <taxon>Elateridae</taxon>
        <taxon>Agrypninae</taxon>
        <taxon>Pyrophorini</taxon>
        <taxon>Ignelater</taxon>
    </lineage>
</organism>
<evidence type="ECO:0000313" key="2">
    <source>
        <dbReference type="EMBL" id="KAF2903759.1"/>
    </source>
</evidence>
<accession>A0A8K0DDG6</accession>
<name>A0A8K0DDG6_IGNLU</name>
<sequence>MAWKQQHSHNAQYQDSCQKEANSCGKKNAGNKAKQSQTGNWVGHIARMDNDLWTKIIMEWRPRKERKGVGRPPFQWVDEIRKLAGKQWHRLAQNRNKWKTKTGFKKEEERRILTHPDKTLESE</sequence>
<reference evidence="2" key="1">
    <citation type="submission" date="2019-08" db="EMBL/GenBank/DDBJ databases">
        <title>The genome of the North American firefly Photinus pyralis.</title>
        <authorList>
            <consortium name="Photinus pyralis genome working group"/>
            <person name="Fallon T.R."/>
            <person name="Sander Lower S.E."/>
            <person name="Weng J.-K."/>
        </authorList>
    </citation>
    <scope>NUCLEOTIDE SEQUENCE</scope>
    <source>
        <strain evidence="2">TRF0915ILg1</strain>
        <tissue evidence="2">Whole body</tissue>
    </source>
</reference>
<feature type="region of interest" description="Disordered" evidence="1">
    <location>
        <begin position="99"/>
        <end position="123"/>
    </location>
</feature>
<dbReference type="EMBL" id="VTPC01000940">
    <property type="protein sequence ID" value="KAF2903759.1"/>
    <property type="molecule type" value="Genomic_DNA"/>
</dbReference>
<feature type="compositionally biased region" description="Basic and acidic residues" evidence="1">
    <location>
        <begin position="104"/>
        <end position="123"/>
    </location>
</feature>
<proteinExistence type="predicted"/>
<evidence type="ECO:0000313" key="3">
    <source>
        <dbReference type="Proteomes" id="UP000801492"/>
    </source>
</evidence>
<evidence type="ECO:0000256" key="1">
    <source>
        <dbReference type="SAM" id="MobiDB-lite"/>
    </source>
</evidence>
<gene>
    <name evidence="2" type="ORF">ILUMI_02417</name>
</gene>
<feature type="compositionally biased region" description="Polar residues" evidence="1">
    <location>
        <begin position="8"/>
        <end position="21"/>
    </location>
</feature>
<dbReference type="Proteomes" id="UP000801492">
    <property type="component" value="Unassembled WGS sequence"/>
</dbReference>